<sequence>MPRIAPNNDTLLFPLESHLRDFIAKHLPSISVGNQKLHLFVDDSGSDGVEYQTEVGRIDILALNDNDEFVVFELKLSKGADQSLGQLLRYMGWVNSHLSPSKPVHGVIVAGDIDSKLKYAASIVPNVSLFRYEVSFAVEEVSLGN</sequence>
<keyword evidence="4" id="KW-1185">Reference proteome</keyword>
<dbReference type="Gene3D" id="3.40.1350.10">
    <property type="match status" value="1"/>
</dbReference>
<evidence type="ECO:0000313" key="3">
    <source>
        <dbReference type="EMBL" id="SHL13590.1"/>
    </source>
</evidence>
<dbReference type="AlphaFoldDB" id="A0A1M6Y5L6"/>
<dbReference type="STRING" id="1830138.SAMN05443507_1436"/>
<dbReference type="InterPro" id="IPR002793">
    <property type="entry name" value="Endonuclease_NucS"/>
</dbReference>
<gene>
    <name evidence="3" type="ORF">SAMN05443507_1436</name>
</gene>
<dbReference type="Pfam" id="PF01939">
    <property type="entry name" value="NucS_C"/>
    <property type="match status" value="1"/>
</dbReference>
<proteinExistence type="predicted"/>
<dbReference type="InterPro" id="IPR048301">
    <property type="entry name" value="NucS_C"/>
</dbReference>
<dbReference type="RefSeq" id="WP_072875382.1">
    <property type="nucleotide sequence ID" value="NZ_FRAF01000043.1"/>
</dbReference>
<evidence type="ECO:0000256" key="1">
    <source>
        <dbReference type="ARBA" id="ARBA00023125"/>
    </source>
</evidence>
<dbReference type="EMBL" id="FRAF01000043">
    <property type="protein sequence ID" value="SHL13590.1"/>
    <property type="molecule type" value="Genomic_DNA"/>
</dbReference>
<feature type="domain" description="Endonuclease NucS C-terminal" evidence="2">
    <location>
        <begin position="49"/>
        <end position="115"/>
    </location>
</feature>
<organism evidence="3 4">
    <name type="scientific">Alicyclobacillus tolerans</name>
    <dbReference type="NCBI Taxonomy" id="90970"/>
    <lineage>
        <taxon>Bacteria</taxon>
        <taxon>Bacillati</taxon>
        <taxon>Bacillota</taxon>
        <taxon>Bacilli</taxon>
        <taxon>Bacillales</taxon>
        <taxon>Alicyclobacillaceae</taxon>
        <taxon>Alicyclobacillus</taxon>
    </lineage>
</organism>
<dbReference type="GO" id="GO:0004519">
    <property type="term" value="F:endonuclease activity"/>
    <property type="evidence" value="ECO:0007669"/>
    <property type="project" value="InterPro"/>
</dbReference>
<dbReference type="GO" id="GO:0003677">
    <property type="term" value="F:DNA binding"/>
    <property type="evidence" value="ECO:0007669"/>
    <property type="project" value="UniProtKB-KW"/>
</dbReference>
<dbReference type="Proteomes" id="UP000184016">
    <property type="component" value="Unassembled WGS sequence"/>
</dbReference>
<dbReference type="CDD" id="cd22341">
    <property type="entry name" value="NucS-like"/>
    <property type="match status" value="1"/>
</dbReference>
<evidence type="ECO:0000259" key="2">
    <source>
        <dbReference type="Pfam" id="PF01939"/>
    </source>
</evidence>
<protein>
    <recommendedName>
        <fullName evidence="2">Endonuclease NucS C-terminal domain-containing protein</fullName>
    </recommendedName>
</protein>
<evidence type="ECO:0000313" key="4">
    <source>
        <dbReference type="Proteomes" id="UP000184016"/>
    </source>
</evidence>
<dbReference type="InterPro" id="IPR011856">
    <property type="entry name" value="tRNA_endonuc-like_dom_sf"/>
</dbReference>
<accession>A0A1M6Y5L6</accession>
<reference evidence="4" key="1">
    <citation type="submission" date="2016-11" db="EMBL/GenBank/DDBJ databases">
        <authorList>
            <person name="Varghese N."/>
            <person name="Submissions S."/>
        </authorList>
    </citation>
    <scope>NUCLEOTIDE SEQUENCE [LARGE SCALE GENOMIC DNA]</scope>
    <source>
        <strain evidence="4">USBA-503</strain>
    </source>
</reference>
<name>A0A1M6Y5L6_9BACL</name>
<keyword evidence="1" id="KW-0238">DNA-binding</keyword>